<protein>
    <submittedName>
        <fullName evidence="2">Uncharacterized protein</fullName>
    </submittedName>
</protein>
<organism evidence="2">
    <name type="scientific">uncultured Nocardioides sp</name>
    <dbReference type="NCBI Taxonomy" id="198441"/>
    <lineage>
        <taxon>Bacteria</taxon>
        <taxon>Bacillati</taxon>
        <taxon>Actinomycetota</taxon>
        <taxon>Actinomycetes</taxon>
        <taxon>Propionibacteriales</taxon>
        <taxon>Nocardioidaceae</taxon>
        <taxon>Nocardioides</taxon>
        <taxon>environmental samples</taxon>
    </lineage>
</organism>
<reference evidence="2" key="1">
    <citation type="submission" date="2020-02" db="EMBL/GenBank/DDBJ databases">
        <authorList>
            <person name="Meier V. D."/>
        </authorList>
    </citation>
    <scope>NUCLEOTIDE SEQUENCE</scope>
    <source>
        <strain evidence="2">AVDCRST_MAG60</strain>
    </source>
</reference>
<gene>
    <name evidence="2" type="ORF">AVDCRST_MAG60-985</name>
</gene>
<sequence>MAKALVGHLRNDQRVPDRLALDNQRLRRRVSDLETLVGRLQTENDRLRLENDHLVAERSATVLESEMLPA</sequence>
<evidence type="ECO:0000313" key="2">
    <source>
        <dbReference type="EMBL" id="CAA9382309.1"/>
    </source>
</evidence>
<dbReference type="AlphaFoldDB" id="A0A6J4NA49"/>
<accession>A0A6J4NA49</accession>
<evidence type="ECO:0000256" key="1">
    <source>
        <dbReference type="SAM" id="Coils"/>
    </source>
</evidence>
<dbReference type="EMBL" id="CADCUN010000104">
    <property type="protein sequence ID" value="CAA9382309.1"/>
    <property type="molecule type" value="Genomic_DNA"/>
</dbReference>
<keyword evidence="1" id="KW-0175">Coiled coil</keyword>
<feature type="coiled-coil region" evidence="1">
    <location>
        <begin position="23"/>
        <end position="57"/>
    </location>
</feature>
<proteinExistence type="predicted"/>
<name>A0A6J4NA49_9ACTN</name>